<organism evidence="1 2">
    <name type="scientific">Schistosoma margrebowiei</name>
    <dbReference type="NCBI Taxonomy" id="48269"/>
    <lineage>
        <taxon>Eukaryota</taxon>
        <taxon>Metazoa</taxon>
        <taxon>Spiralia</taxon>
        <taxon>Lophotrochozoa</taxon>
        <taxon>Platyhelminthes</taxon>
        <taxon>Trematoda</taxon>
        <taxon>Digenea</taxon>
        <taxon>Strigeidida</taxon>
        <taxon>Schistosomatoidea</taxon>
        <taxon>Schistosomatidae</taxon>
        <taxon>Schistosoma</taxon>
    </lineage>
</organism>
<gene>
    <name evidence="1" type="ORF">SMRZ_LOCUS5275</name>
</gene>
<accession>A0A3P7WVI3</accession>
<protein>
    <submittedName>
        <fullName evidence="1">Uncharacterized protein</fullName>
    </submittedName>
</protein>
<keyword evidence="2" id="KW-1185">Reference proteome</keyword>
<dbReference type="EMBL" id="UZAI01001792">
    <property type="protein sequence ID" value="VDO65331.1"/>
    <property type="molecule type" value="Genomic_DNA"/>
</dbReference>
<dbReference type="Proteomes" id="UP000277204">
    <property type="component" value="Unassembled WGS sequence"/>
</dbReference>
<name>A0A3P7WVI3_9TREM</name>
<evidence type="ECO:0000313" key="2">
    <source>
        <dbReference type="Proteomes" id="UP000277204"/>
    </source>
</evidence>
<dbReference type="AlphaFoldDB" id="A0A3P7WVI3"/>
<proteinExistence type="predicted"/>
<evidence type="ECO:0000313" key="1">
    <source>
        <dbReference type="EMBL" id="VDO65331.1"/>
    </source>
</evidence>
<sequence length="52" mass="6227">MTKSQYGFEKRVWLLPTYVTYGEGEISVYQLRGEYTARWFVLFYFTAAKHGH</sequence>
<reference evidence="1 2" key="1">
    <citation type="submission" date="2018-11" db="EMBL/GenBank/DDBJ databases">
        <authorList>
            <consortium name="Pathogen Informatics"/>
        </authorList>
    </citation>
    <scope>NUCLEOTIDE SEQUENCE [LARGE SCALE GENOMIC DNA]</scope>
    <source>
        <strain evidence="1 2">Zambia</strain>
    </source>
</reference>